<protein>
    <recommendedName>
        <fullName evidence="6">Ion transport domain-containing protein</fullName>
    </recommendedName>
</protein>
<feature type="transmembrane region" description="Helical" evidence="5">
    <location>
        <begin position="38"/>
        <end position="58"/>
    </location>
</feature>
<dbReference type="Proteomes" id="UP000604046">
    <property type="component" value="Unassembled WGS sequence"/>
</dbReference>
<sequence length="307" mass="34828">MQSTLGMDFVFGLVILANGAMMGITTQGIVDEESLEAQVFEIVCVGMFTIEFLLHWCFELVRVKRCCPSLRSLLRDSWAKFDLMCLILAWLDLLMTYLIEIEGGTSAFAVLRVLRLMRLLRLLRLLKIMQQLWLLLSSMVAAMRVLSWATGMLVCICYIFGILVYELTKGSLESRPDLAEDWNGVVLSMIDAPVGWLFMPALFLFMAIASLGIINLIVGVLLTAVLDRGEQDDQFENTVMKLRQHRALRRLRYGLYLHAEKTLGGTKGKDGSHLVSRRILQGWARGPDNELRKLEPQAVEEERARNI</sequence>
<keyword evidence="2 5" id="KW-0812">Transmembrane</keyword>
<evidence type="ECO:0000256" key="2">
    <source>
        <dbReference type="ARBA" id="ARBA00022692"/>
    </source>
</evidence>
<evidence type="ECO:0000256" key="3">
    <source>
        <dbReference type="ARBA" id="ARBA00022989"/>
    </source>
</evidence>
<dbReference type="EMBL" id="CAJNDS010000202">
    <property type="protein sequence ID" value="CAE7027078.1"/>
    <property type="molecule type" value="Genomic_DNA"/>
</dbReference>
<gene>
    <name evidence="7" type="ORF">SNAT2548_LOCUS3308</name>
</gene>
<accession>A0A812I8Y5</accession>
<feature type="domain" description="Ion transport" evidence="6">
    <location>
        <begin position="8"/>
        <end position="173"/>
    </location>
</feature>
<dbReference type="InterPro" id="IPR027359">
    <property type="entry name" value="Volt_channel_dom_sf"/>
</dbReference>
<evidence type="ECO:0000256" key="4">
    <source>
        <dbReference type="ARBA" id="ARBA00023136"/>
    </source>
</evidence>
<dbReference type="Pfam" id="PF00520">
    <property type="entry name" value="Ion_trans"/>
    <property type="match status" value="1"/>
</dbReference>
<keyword evidence="8" id="KW-1185">Reference proteome</keyword>
<dbReference type="SUPFAM" id="SSF81324">
    <property type="entry name" value="Voltage-gated potassium channels"/>
    <property type="match status" value="1"/>
</dbReference>
<evidence type="ECO:0000313" key="7">
    <source>
        <dbReference type="EMBL" id="CAE7027078.1"/>
    </source>
</evidence>
<evidence type="ECO:0000259" key="6">
    <source>
        <dbReference type="Pfam" id="PF00520"/>
    </source>
</evidence>
<comment type="subcellular location">
    <subcellularLocation>
        <location evidence="1">Membrane</location>
        <topology evidence="1">Multi-pass membrane protein</topology>
    </subcellularLocation>
</comment>
<feature type="transmembrane region" description="Helical" evidence="5">
    <location>
        <begin position="197"/>
        <end position="226"/>
    </location>
</feature>
<evidence type="ECO:0000256" key="5">
    <source>
        <dbReference type="SAM" id="Phobius"/>
    </source>
</evidence>
<evidence type="ECO:0000313" key="8">
    <source>
        <dbReference type="Proteomes" id="UP000604046"/>
    </source>
</evidence>
<dbReference type="Gene3D" id="1.20.120.350">
    <property type="entry name" value="Voltage-gated potassium channels. Chain C"/>
    <property type="match status" value="1"/>
</dbReference>
<dbReference type="PANTHER" id="PTHR10037:SF62">
    <property type="entry name" value="SODIUM CHANNEL PROTEIN 60E"/>
    <property type="match status" value="1"/>
</dbReference>
<dbReference type="PANTHER" id="PTHR10037">
    <property type="entry name" value="VOLTAGE-GATED CATION CHANNEL CALCIUM AND SODIUM"/>
    <property type="match status" value="1"/>
</dbReference>
<keyword evidence="4 5" id="KW-0472">Membrane</keyword>
<evidence type="ECO:0000256" key="1">
    <source>
        <dbReference type="ARBA" id="ARBA00004141"/>
    </source>
</evidence>
<proteinExistence type="predicted"/>
<keyword evidence="3 5" id="KW-1133">Transmembrane helix</keyword>
<dbReference type="InterPro" id="IPR005821">
    <property type="entry name" value="Ion_trans_dom"/>
</dbReference>
<dbReference type="AlphaFoldDB" id="A0A812I8Y5"/>
<dbReference type="GO" id="GO:0001518">
    <property type="term" value="C:voltage-gated sodium channel complex"/>
    <property type="evidence" value="ECO:0007669"/>
    <property type="project" value="TreeGrafter"/>
</dbReference>
<dbReference type="GO" id="GO:0005248">
    <property type="term" value="F:voltage-gated sodium channel activity"/>
    <property type="evidence" value="ECO:0007669"/>
    <property type="project" value="TreeGrafter"/>
</dbReference>
<dbReference type="InterPro" id="IPR043203">
    <property type="entry name" value="VGCC_Ca_Na"/>
</dbReference>
<feature type="transmembrane region" description="Helical" evidence="5">
    <location>
        <begin position="145"/>
        <end position="165"/>
    </location>
</feature>
<organism evidence="7 8">
    <name type="scientific">Symbiodinium natans</name>
    <dbReference type="NCBI Taxonomy" id="878477"/>
    <lineage>
        <taxon>Eukaryota</taxon>
        <taxon>Sar</taxon>
        <taxon>Alveolata</taxon>
        <taxon>Dinophyceae</taxon>
        <taxon>Suessiales</taxon>
        <taxon>Symbiodiniaceae</taxon>
        <taxon>Symbiodinium</taxon>
    </lineage>
</organism>
<comment type="caution">
    <text evidence="7">The sequence shown here is derived from an EMBL/GenBank/DDBJ whole genome shotgun (WGS) entry which is preliminary data.</text>
</comment>
<name>A0A812I8Y5_9DINO</name>
<reference evidence="7" key="1">
    <citation type="submission" date="2021-02" db="EMBL/GenBank/DDBJ databases">
        <authorList>
            <person name="Dougan E. K."/>
            <person name="Rhodes N."/>
            <person name="Thang M."/>
            <person name="Chan C."/>
        </authorList>
    </citation>
    <scope>NUCLEOTIDE SEQUENCE</scope>
</reference>